<accession>A0A2S6N558</accession>
<organism evidence="2 3">
    <name type="scientific">Rhodoblastus sphagnicola</name>
    <dbReference type="NCBI Taxonomy" id="333368"/>
    <lineage>
        <taxon>Bacteria</taxon>
        <taxon>Pseudomonadati</taxon>
        <taxon>Pseudomonadota</taxon>
        <taxon>Alphaproteobacteria</taxon>
        <taxon>Hyphomicrobiales</taxon>
        <taxon>Rhodoblastaceae</taxon>
        <taxon>Rhodoblastus</taxon>
    </lineage>
</organism>
<comment type="caution">
    <text evidence="2">The sequence shown here is derived from an EMBL/GenBank/DDBJ whole genome shotgun (WGS) entry which is preliminary data.</text>
</comment>
<feature type="region of interest" description="Disordered" evidence="1">
    <location>
        <begin position="345"/>
        <end position="388"/>
    </location>
</feature>
<sequence length="388" mass="42223">MKEDPYKLRAIGLLIAAGFVGGLFVQYKAPGAFAFANHKPEKKKGVGGGNEVILQDDGSEEAAPKGAALNAPPPSAAAEMKRREEMAKKAEEAEKQKAPPPEEVTPQILGRFAAISTIVDNTLEITRPDGEKRYLYFAPRGVVGEFGGARIDARLWTREGDQLCRGQGDDKRECFHLSVRLNDDLRKGSIKTLQDRIRGMSDGAPIGAVEGLAQNARLLRGNIRKLPGYVPLLEGKPGSEWTRDRNASGRSFVGALLLRQRKDEDRAATFFAPNGLLFEVSRATRQAVNLWVGGWRRQGEMICRDLSPEESARAGGRAEECAHARLADGRVEFAEAAPSRRAYLRAPWADEDPEPATPAVVAPAKGEVKLAPPPRAPDAEPSSFTDLR</sequence>
<evidence type="ECO:0000313" key="2">
    <source>
        <dbReference type="EMBL" id="PPQ29751.1"/>
    </source>
</evidence>
<name>A0A2S6N558_9HYPH</name>
<feature type="region of interest" description="Disordered" evidence="1">
    <location>
        <begin position="59"/>
        <end position="105"/>
    </location>
</feature>
<feature type="compositionally biased region" description="Basic and acidic residues" evidence="1">
    <location>
        <begin position="79"/>
        <end position="97"/>
    </location>
</feature>
<dbReference type="OrthoDB" id="8456547at2"/>
<keyword evidence="3" id="KW-1185">Reference proteome</keyword>
<dbReference type="Proteomes" id="UP000239089">
    <property type="component" value="Unassembled WGS sequence"/>
</dbReference>
<proteinExistence type="predicted"/>
<dbReference type="RefSeq" id="WP_104508461.1">
    <property type="nucleotide sequence ID" value="NZ_JACIGC010000003.1"/>
</dbReference>
<reference evidence="2 3" key="1">
    <citation type="journal article" date="2018" name="Arch. Microbiol.">
        <title>New insights into the metabolic potential of the phototrophic purple bacterium Rhodopila globiformis DSM 161(T) from its draft genome sequence and evidence for a vanadium-dependent nitrogenase.</title>
        <authorList>
            <person name="Imhoff J.F."/>
            <person name="Rahn T."/>
            <person name="Kunzel S."/>
            <person name="Neulinger S.C."/>
        </authorList>
    </citation>
    <scope>NUCLEOTIDE SEQUENCE [LARGE SCALE GENOMIC DNA]</scope>
    <source>
        <strain evidence="2 3">DSM 16996</strain>
    </source>
</reference>
<evidence type="ECO:0000313" key="3">
    <source>
        <dbReference type="Proteomes" id="UP000239089"/>
    </source>
</evidence>
<protein>
    <submittedName>
        <fullName evidence="2">Uncharacterized protein</fullName>
    </submittedName>
</protein>
<dbReference type="EMBL" id="NHSJ01000087">
    <property type="protein sequence ID" value="PPQ29751.1"/>
    <property type="molecule type" value="Genomic_DNA"/>
</dbReference>
<evidence type="ECO:0000256" key="1">
    <source>
        <dbReference type="SAM" id="MobiDB-lite"/>
    </source>
</evidence>
<dbReference type="AlphaFoldDB" id="A0A2S6N558"/>
<gene>
    <name evidence="2" type="ORF">CCR94_13930</name>
</gene>